<feature type="region of interest" description="Disordered" evidence="1">
    <location>
        <begin position="1"/>
        <end position="81"/>
    </location>
</feature>
<gene>
    <name evidence="3" type="ORF">SAMN06265376_11263</name>
</gene>
<keyword evidence="2" id="KW-1133">Transmembrane helix</keyword>
<feature type="compositionally biased region" description="Polar residues" evidence="1">
    <location>
        <begin position="50"/>
        <end position="75"/>
    </location>
</feature>
<feature type="region of interest" description="Disordered" evidence="1">
    <location>
        <begin position="858"/>
        <end position="880"/>
    </location>
</feature>
<keyword evidence="2" id="KW-0472">Membrane</keyword>
<feature type="transmembrane region" description="Helical" evidence="2">
    <location>
        <begin position="943"/>
        <end position="964"/>
    </location>
</feature>
<protein>
    <submittedName>
        <fullName evidence="3">A nuclease family of the HNH/ENDO VII superfamily with conserved AHH</fullName>
    </submittedName>
</protein>
<feature type="transmembrane region" description="Helical" evidence="2">
    <location>
        <begin position="985"/>
        <end position="1002"/>
    </location>
</feature>
<feature type="compositionally biased region" description="Basic and acidic residues" evidence="1">
    <location>
        <begin position="23"/>
        <end position="36"/>
    </location>
</feature>
<feature type="transmembrane region" description="Helical" evidence="2">
    <location>
        <begin position="662"/>
        <end position="682"/>
    </location>
</feature>
<feature type="transmembrane region" description="Helical" evidence="2">
    <location>
        <begin position="918"/>
        <end position="937"/>
    </location>
</feature>
<organism evidence="3 4">
    <name type="scientific">Dokdonia pacifica</name>
    <dbReference type="NCBI Taxonomy" id="1627892"/>
    <lineage>
        <taxon>Bacteria</taxon>
        <taxon>Pseudomonadati</taxon>
        <taxon>Bacteroidota</taxon>
        <taxon>Flavobacteriia</taxon>
        <taxon>Flavobacteriales</taxon>
        <taxon>Flavobacteriaceae</taxon>
        <taxon>Dokdonia</taxon>
    </lineage>
</organism>
<reference evidence="3 4" key="1">
    <citation type="submission" date="2017-06" db="EMBL/GenBank/DDBJ databases">
        <authorList>
            <person name="Kim H.J."/>
            <person name="Triplett B.A."/>
        </authorList>
    </citation>
    <scope>NUCLEOTIDE SEQUENCE [LARGE SCALE GENOMIC DNA]</scope>
    <source>
        <strain evidence="3 4">DSM 25597</strain>
    </source>
</reference>
<dbReference type="EMBL" id="FZNY01000012">
    <property type="protein sequence ID" value="SNS35963.1"/>
    <property type="molecule type" value="Genomic_DNA"/>
</dbReference>
<name>A0A239DW61_9FLAO</name>
<feature type="region of interest" description="Disordered" evidence="1">
    <location>
        <begin position="433"/>
        <end position="453"/>
    </location>
</feature>
<dbReference type="OrthoDB" id="4317910at2"/>
<dbReference type="Proteomes" id="UP000198379">
    <property type="component" value="Unassembled WGS sequence"/>
</dbReference>
<feature type="region of interest" description="Disordered" evidence="1">
    <location>
        <begin position="291"/>
        <end position="325"/>
    </location>
</feature>
<dbReference type="InterPro" id="IPR032871">
    <property type="entry name" value="AHH_dom_containing"/>
</dbReference>
<proteinExistence type="predicted"/>
<dbReference type="Pfam" id="PF14412">
    <property type="entry name" value="AHH"/>
    <property type="match status" value="1"/>
</dbReference>
<keyword evidence="4" id="KW-1185">Reference proteome</keyword>
<keyword evidence="2" id="KW-0812">Transmembrane</keyword>
<evidence type="ECO:0000313" key="3">
    <source>
        <dbReference type="EMBL" id="SNS35963.1"/>
    </source>
</evidence>
<feature type="region of interest" description="Disordered" evidence="1">
    <location>
        <begin position="121"/>
        <end position="141"/>
    </location>
</feature>
<feature type="compositionally biased region" description="Low complexity" evidence="1">
    <location>
        <begin position="12"/>
        <end position="22"/>
    </location>
</feature>
<sequence length="1339" mass="146505">MYEFKPRPKVVPQAKAAKPSSKIKPDPEIEKEKKESTVQSDIQTPEKTDGMNSVGNSETTNTATGLQDTTTSSETGGDAFQQLIAKDPITQLLENDPITQLLDNDPFIQLVNKTNAPTRKIAEETKDKSEATTVEEDASDKAAIKAIKEREAVQDKPKIKIENSSPEAAIGSVTKLPPLQMFDAMNEASTAATQAQQNQLNKVQEGMEEITIPTGIDAASEAKQPTPKVVAKGKTPTIKTPTTAKKVASDKATKSLDKETKKAPIGKVTTKRGAFIKDIQKSRENLGNVQTAAQSDLGAQPAANFDEASNPAQIQANNAKAQQSVGNELGNAQKATTQDFGESGMFPKKASKKAKIAIKTELTEQRESLLSKETDMPSFNDAETASLNQELQARYQSEIDTAEQDMQVAGADKDQNITKEKDKHHQDMMAATEEAKATQRLERSKGQQEVVNQKENWQAENQKIKEDASMQLAKEQTKNEASITKKQAEGNKQIADTYAKADKDIAAKTKKADEEVAQQEKEGVEKEEKGWFDSAIDWIGDQFDKIKKAVNVIFDKLRAAVKSLVNWAKEKASGIINAVRDFAIKAVKAFGEIAKSVVSAALFMFPEAAKKFNAFIDKAVAQTIEVINKVAEALEKTVHALLDVIGKVIDMILVLYQKAINLALDVLEALTVGVLIIIRFLANLGIGASYSALEFLGALGEEALGGNPGEPLQDTEVSTKNESKWSEAMGLPEGRITFDGKRNGISAEGASIPDVLTKSVLADEDVSVTPNPLVEMDPSLALQQYESMKDGEVFGLGGSASPITREQIQEQAAGQEGFASGFDQETTGAESATGEGADFYNMSDESKLTYYNDQMLQESEAAGSKEPNGAEPKSQPVNDTSRAALIAKTGRLSIGRRIEYFGQQMLTGVQVLWAKYKAYIIGGLIAALIIAGVAAFFTGGAAVLAAVQLIMNALILIFGAIAIYRASGKIKEYVQLAWNNNPKDAGKALASAFAIIVVEFLIDRILLGMGKVLKTTIKAVKATKVGKFVVKNTKGIRKVTKGAIKGTKKGITTIGSRIKGNKLVLNFNKKVGTGIKKFNTFRNRVLDKLGFEKMWFEKHGRYLEMWASFNPKLLIMRTDPNTGEEVVKAEDLTDDIIKRIQQNKKTRGVNDKKLIGEKIDDGVIVSDRYAKKHLAGDSKHSLDDLKKLDENDIRKLSGNASNTTLLRKGIDTPQPKNFQAHHVVPRELQKTYQKFFDDIGFDIENGAVNGIMMPPNKEVLKTAKQAEDIGKMFDDYAFHQGSHGDYTRRINNEIEEIKKFYDQNMFTKTEAMDELVDLTDRVKNAIKNGNNQRINDLIF</sequence>
<evidence type="ECO:0000256" key="1">
    <source>
        <dbReference type="SAM" id="MobiDB-lite"/>
    </source>
</evidence>
<accession>A0A239DW61</accession>
<feature type="compositionally biased region" description="Low complexity" evidence="1">
    <location>
        <begin position="232"/>
        <end position="246"/>
    </location>
</feature>
<feature type="compositionally biased region" description="Basic and acidic residues" evidence="1">
    <location>
        <begin position="433"/>
        <end position="446"/>
    </location>
</feature>
<evidence type="ECO:0000313" key="4">
    <source>
        <dbReference type="Proteomes" id="UP000198379"/>
    </source>
</evidence>
<feature type="compositionally biased region" description="Basic and acidic residues" evidence="1">
    <location>
        <begin position="121"/>
        <end position="130"/>
    </location>
</feature>
<feature type="compositionally biased region" description="Low complexity" evidence="1">
    <location>
        <begin position="310"/>
        <end position="323"/>
    </location>
</feature>
<dbReference type="RefSeq" id="WP_089373918.1">
    <property type="nucleotide sequence ID" value="NZ_BMEP01000011.1"/>
</dbReference>
<evidence type="ECO:0000256" key="2">
    <source>
        <dbReference type="SAM" id="Phobius"/>
    </source>
</evidence>
<feature type="compositionally biased region" description="Basic and acidic residues" evidence="1">
    <location>
        <begin position="247"/>
        <end position="262"/>
    </location>
</feature>
<feature type="region of interest" description="Disordered" evidence="1">
    <location>
        <begin position="215"/>
        <end position="265"/>
    </location>
</feature>